<dbReference type="InterPro" id="IPR052895">
    <property type="entry name" value="HetReg/Transcr_Mod"/>
</dbReference>
<dbReference type="PANTHER" id="PTHR24148:SF64">
    <property type="entry name" value="HETEROKARYON INCOMPATIBILITY DOMAIN-CONTAINING PROTEIN"/>
    <property type="match status" value="1"/>
</dbReference>
<dbReference type="InterPro" id="IPR010730">
    <property type="entry name" value="HET"/>
</dbReference>
<dbReference type="Proteomes" id="UP000566819">
    <property type="component" value="Unassembled WGS sequence"/>
</dbReference>
<reference evidence="2 3" key="1">
    <citation type="submission" date="2020-03" db="EMBL/GenBank/DDBJ databases">
        <title>Draft Genome Sequence of Cudoniella acicularis.</title>
        <authorList>
            <person name="Buettner E."/>
            <person name="Kellner H."/>
        </authorList>
    </citation>
    <scope>NUCLEOTIDE SEQUENCE [LARGE SCALE GENOMIC DNA]</scope>
    <source>
        <strain evidence="2 3">DSM 108380</strain>
    </source>
</reference>
<evidence type="ECO:0000313" key="3">
    <source>
        <dbReference type="Proteomes" id="UP000566819"/>
    </source>
</evidence>
<keyword evidence="3" id="KW-1185">Reference proteome</keyword>
<gene>
    <name evidence="2" type="ORF">G7Y89_g12796</name>
</gene>
<dbReference type="EMBL" id="JAAMPI010001397">
    <property type="protein sequence ID" value="KAF4625370.1"/>
    <property type="molecule type" value="Genomic_DNA"/>
</dbReference>
<name>A0A8H4R8F7_9HELO</name>
<dbReference type="PANTHER" id="PTHR24148">
    <property type="entry name" value="ANKYRIN REPEAT DOMAIN-CONTAINING PROTEIN 39 HOMOLOG-RELATED"/>
    <property type="match status" value="1"/>
</dbReference>
<protein>
    <recommendedName>
        <fullName evidence="1">Heterokaryon incompatibility domain-containing protein</fullName>
    </recommendedName>
</protein>
<evidence type="ECO:0000259" key="1">
    <source>
        <dbReference type="Pfam" id="PF06985"/>
    </source>
</evidence>
<dbReference type="Pfam" id="PF06985">
    <property type="entry name" value="HET"/>
    <property type="match status" value="1"/>
</dbReference>
<organism evidence="2 3">
    <name type="scientific">Cudoniella acicularis</name>
    <dbReference type="NCBI Taxonomy" id="354080"/>
    <lineage>
        <taxon>Eukaryota</taxon>
        <taxon>Fungi</taxon>
        <taxon>Dikarya</taxon>
        <taxon>Ascomycota</taxon>
        <taxon>Pezizomycotina</taxon>
        <taxon>Leotiomycetes</taxon>
        <taxon>Helotiales</taxon>
        <taxon>Tricladiaceae</taxon>
        <taxon>Cudoniella</taxon>
    </lineage>
</organism>
<feature type="domain" description="Heterokaryon incompatibility" evidence="1">
    <location>
        <begin position="47"/>
        <end position="96"/>
    </location>
</feature>
<evidence type="ECO:0000313" key="2">
    <source>
        <dbReference type="EMBL" id="KAF4625370.1"/>
    </source>
</evidence>
<proteinExistence type="predicted"/>
<sequence>MEGPERVKQESKSNEIMILKWHTSDSKVAEKLGVQSYIREWFEGSREHDVIIFVNGIALDISLNLANALRCLQPSQGPARILWIDAICIDQASEDDLVRNKIWLDGAGVGTGPAPSGFPLRAAAHNRRAHPEWPRPALYASRCQVVPLTGDPAVSLFVNSKDDMFTQDDRRWDIKFGLLHNPNKIDKPESSSSVLIRLARRQSTDPRDQVFAIRELVGSVMRDIFLPDYKMEPTELFARLTAYLLPQDPSWALNFTLPFPSLANGLLSDYKEKAPWIKETGSLSIHKGILGVTGTVVDTLETIVLLEDTADSRGIY</sequence>
<accession>A0A8H4R8F7</accession>
<dbReference type="AlphaFoldDB" id="A0A8H4R8F7"/>
<comment type="caution">
    <text evidence="2">The sequence shown here is derived from an EMBL/GenBank/DDBJ whole genome shotgun (WGS) entry which is preliminary data.</text>
</comment>